<gene>
    <name evidence="3" type="ORF">DLJ60_28800</name>
</gene>
<evidence type="ECO:0000256" key="1">
    <source>
        <dbReference type="SAM" id="MobiDB-lite"/>
    </source>
</evidence>
<feature type="transmembrane region" description="Helical" evidence="2">
    <location>
        <begin position="290"/>
        <end position="308"/>
    </location>
</feature>
<feature type="compositionally biased region" description="Basic and acidic residues" evidence="1">
    <location>
        <begin position="394"/>
        <end position="410"/>
    </location>
</feature>
<feature type="transmembrane region" description="Helical" evidence="2">
    <location>
        <begin position="228"/>
        <end position="253"/>
    </location>
</feature>
<feature type="transmembrane region" description="Helical" evidence="2">
    <location>
        <begin position="99"/>
        <end position="116"/>
    </location>
</feature>
<feature type="transmembrane region" description="Helical" evidence="2">
    <location>
        <begin position="128"/>
        <end position="150"/>
    </location>
</feature>
<feature type="region of interest" description="Disordered" evidence="1">
    <location>
        <begin position="341"/>
        <end position="410"/>
    </location>
</feature>
<evidence type="ECO:0000256" key="2">
    <source>
        <dbReference type="SAM" id="Phobius"/>
    </source>
</evidence>
<dbReference type="Proteomes" id="UP000274694">
    <property type="component" value="Unassembled WGS sequence"/>
</dbReference>
<dbReference type="EMBL" id="QGTA01000296">
    <property type="protein sequence ID" value="RQW86171.1"/>
    <property type="molecule type" value="Genomic_DNA"/>
</dbReference>
<name>A0ABX9XVH9_MICCH</name>
<feature type="transmembrane region" description="Helical" evidence="2">
    <location>
        <begin position="74"/>
        <end position="93"/>
    </location>
</feature>
<organism evidence="3 4">
    <name type="scientific">Micromonospora chalcea</name>
    <dbReference type="NCBI Taxonomy" id="1874"/>
    <lineage>
        <taxon>Bacteria</taxon>
        <taxon>Bacillati</taxon>
        <taxon>Actinomycetota</taxon>
        <taxon>Actinomycetes</taxon>
        <taxon>Micromonosporales</taxon>
        <taxon>Micromonosporaceae</taxon>
        <taxon>Micromonospora</taxon>
    </lineage>
</organism>
<keyword evidence="2" id="KW-1133">Transmembrane helix</keyword>
<keyword evidence="4" id="KW-1185">Reference proteome</keyword>
<feature type="transmembrane region" description="Helical" evidence="2">
    <location>
        <begin position="259"/>
        <end position="278"/>
    </location>
</feature>
<evidence type="ECO:0000313" key="3">
    <source>
        <dbReference type="EMBL" id="RQW86171.1"/>
    </source>
</evidence>
<feature type="transmembrane region" description="Helical" evidence="2">
    <location>
        <begin position="40"/>
        <end position="62"/>
    </location>
</feature>
<evidence type="ECO:0000313" key="4">
    <source>
        <dbReference type="Proteomes" id="UP000274694"/>
    </source>
</evidence>
<dbReference type="RefSeq" id="WP_043327900.1">
    <property type="nucleotide sequence ID" value="NZ_CBDRBH010000011.1"/>
</dbReference>
<keyword evidence="2" id="KW-0472">Membrane</keyword>
<reference evidence="3 4" key="1">
    <citation type="submission" date="2018-05" db="EMBL/GenBank/DDBJ databases">
        <title>Micromonospora from Atacama Desert.</title>
        <authorList>
            <person name="Carro L."/>
            <person name="Goodfellow M."/>
            <person name="Klenk H.-P."/>
        </authorList>
    </citation>
    <scope>NUCLEOTIDE SEQUENCE [LARGE SCALE GENOMIC DNA]</scope>
    <source>
        <strain evidence="3 4">LB41</strain>
    </source>
</reference>
<sequence length="410" mass="42364">MAYDDAGRTAPPETSSGVPAAVLEHVFDDPAHGEPGRDRIAVHVLWEFVLLAALVAVTWLLWRENADALRGGSLKTLLVDVAALGLLTLAAGLSLRAGAVNLAVGPVALAAALHFAEQGDRGMREALLPALAVAAAAGLALALAVVVLHVPGWAASLAGAAGVIVYLERRSVPVAVQSDYDPRRNALYLFVGFAAVAVLGGLFAAMMPVRRLIGRFRPVADPARRRGAVAATVTALALVASTVLAALGGVLIAANGDGAVAPGTGLDWTVLAVGTVMLGGTSAYGRRGGIFGTLLAVCLVVVFLAWTVPQGWSVGRWALGGATLGAGLLVTRLVETFGRPRPAPPATVGPVPVRPLRDGATSGGWGMTPAPEPADTWPSVLPVRQNDTPVEAWEAPRWESEPRRWDADER</sequence>
<feature type="transmembrane region" description="Helical" evidence="2">
    <location>
        <begin position="186"/>
        <end position="207"/>
    </location>
</feature>
<comment type="caution">
    <text evidence="3">The sequence shown here is derived from an EMBL/GenBank/DDBJ whole genome shotgun (WGS) entry which is preliminary data.</text>
</comment>
<feature type="transmembrane region" description="Helical" evidence="2">
    <location>
        <begin position="314"/>
        <end position="334"/>
    </location>
</feature>
<keyword evidence="2" id="KW-0812">Transmembrane</keyword>
<dbReference type="GeneID" id="91358377"/>
<protein>
    <submittedName>
        <fullName evidence="3">ABC transporter permease</fullName>
    </submittedName>
</protein>
<proteinExistence type="predicted"/>
<accession>A0ABX9XVH9</accession>